<organism evidence="4 5">
    <name type="scientific">Paracoccus solventivorans</name>
    <dbReference type="NCBI Taxonomy" id="53463"/>
    <lineage>
        <taxon>Bacteria</taxon>
        <taxon>Pseudomonadati</taxon>
        <taxon>Pseudomonadota</taxon>
        <taxon>Alphaproteobacteria</taxon>
        <taxon>Rhodobacterales</taxon>
        <taxon>Paracoccaceae</taxon>
        <taxon>Paracoccus</taxon>
    </lineage>
</organism>
<keyword evidence="1" id="KW-0175">Coiled coil</keyword>
<dbReference type="Proteomes" id="UP000580830">
    <property type="component" value="Unassembled WGS sequence"/>
</dbReference>
<feature type="coiled-coil region" evidence="1">
    <location>
        <begin position="9"/>
        <end position="43"/>
    </location>
</feature>
<feature type="domain" description="Tape measure protein N-terminal" evidence="3">
    <location>
        <begin position="88"/>
        <end position="280"/>
    </location>
</feature>
<proteinExistence type="predicted"/>
<evidence type="ECO:0000256" key="1">
    <source>
        <dbReference type="SAM" id="Coils"/>
    </source>
</evidence>
<sequence length="765" mass="79977">MSEKLPGLVIDIEARINKLEQGLKRANDRQRKAAREMEATAKRSADKISKTYEGMGKRMQSVFAMPGLIRGGLGVLGGGAIALQIRQYGRLADEATRMQNALRVVGLEGADLTRVYGRLFQSAQKNATPIGAMVDLYRKLALTQKELGVSGDELIHFVDGVSVALRVAGTDATTASGSLLQLSQALGGGIVRAEEFNSILEGTPTIAQAVARGLKEAGGSVAELRKLVVDGKVSSTAFFRAFEAGSDELRRQAETSQSTIGQSFTRLGNSIVSVVGEFDKASGASANFTKMVGELGDGIDSFDAASFIEDIKQIISLFGDAEEAAAGWLRELGNSPFFGKLNEALGVTENGLVINPETEQAERKIVGLEQLVGGLQVQIENDTRMGLDVSAAVANLQRVRAELAAVRAEAANLPRLDSEFNNMTTGTLYDGANYQPPPGVGAATPAEVVSIEDHPAAPGKGKGGGGRKGKGGGGRPKEDDYQREVRAIKERTQALEIEAASLVLVAASNEDYGDALEFAKTRAELLVAAQRAGKAVTPELTAEVDALARAHVAAGMAAEEAAEKLTRIQEQSDRGKDALADMFSSVIDGSKSAKEAVADLLLEIARVQAMNAIMGLIPGGITGRIGGLLTPSFSEGGYTGPGGKYQPAGIVHAGEYVMPKAVVDRVGVGALAGLHRSALRGYQSGGLVTAGGAARKVASAAPRAAAAAPVQNISLSPQITVNASGGTPEQNADLARQMGVETEKALRGLIQRELVQQMRPGGMLR</sequence>
<evidence type="ECO:0000313" key="4">
    <source>
        <dbReference type="EMBL" id="HHW34332.1"/>
    </source>
</evidence>
<evidence type="ECO:0000259" key="3">
    <source>
        <dbReference type="Pfam" id="PF20155"/>
    </source>
</evidence>
<dbReference type="Pfam" id="PF20155">
    <property type="entry name" value="TMP_3"/>
    <property type="match status" value="1"/>
</dbReference>
<dbReference type="NCBIfam" id="TIGR02675">
    <property type="entry name" value="tape_meas_nterm"/>
    <property type="match status" value="1"/>
</dbReference>
<gene>
    <name evidence="4" type="ORF">GXX24_09380</name>
</gene>
<dbReference type="InterPro" id="IPR013491">
    <property type="entry name" value="Tape_meas_N"/>
</dbReference>
<feature type="region of interest" description="Disordered" evidence="2">
    <location>
        <begin position="453"/>
        <end position="481"/>
    </location>
</feature>
<dbReference type="RefSeq" id="WP_303730376.1">
    <property type="nucleotide sequence ID" value="NZ_DULP01000142.1"/>
</dbReference>
<evidence type="ECO:0000256" key="2">
    <source>
        <dbReference type="SAM" id="MobiDB-lite"/>
    </source>
</evidence>
<reference evidence="4 5" key="1">
    <citation type="journal article" date="2020" name="Biotechnol. Biofuels">
        <title>New insights from the biogas microbiome by comprehensive genome-resolved metagenomics of nearly 1600 species originating from multiple anaerobic digesters.</title>
        <authorList>
            <person name="Campanaro S."/>
            <person name="Treu L."/>
            <person name="Rodriguez-R L.M."/>
            <person name="Kovalovszki A."/>
            <person name="Ziels R.M."/>
            <person name="Maus I."/>
            <person name="Zhu X."/>
            <person name="Kougias P.G."/>
            <person name="Basile A."/>
            <person name="Luo G."/>
            <person name="Schluter A."/>
            <person name="Konstantinidis K.T."/>
            <person name="Angelidaki I."/>
        </authorList>
    </citation>
    <scope>NUCLEOTIDE SEQUENCE [LARGE SCALE GENOMIC DNA]</scope>
    <source>
        <strain evidence="4">AS04akNAM_125</strain>
    </source>
</reference>
<evidence type="ECO:0000313" key="5">
    <source>
        <dbReference type="Proteomes" id="UP000580830"/>
    </source>
</evidence>
<comment type="caution">
    <text evidence="4">The sequence shown here is derived from an EMBL/GenBank/DDBJ whole genome shotgun (WGS) entry which is preliminary data.</text>
</comment>
<name>A0A832PNU3_9RHOB</name>
<dbReference type="EMBL" id="DULP01000142">
    <property type="protein sequence ID" value="HHW34332.1"/>
    <property type="molecule type" value="Genomic_DNA"/>
</dbReference>
<accession>A0A832PNU3</accession>
<dbReference type="AlphaFoldDB" id="A0A832PNU3"/>
<protein>
    <submittedName>
        <fullName evidence="4">Tape measure protein</fullName>
    </submittedName>
</protein>